<organism evidence="2 3">
    <name type="scientific">Flavobacterium silvaticum</name>
    <dbReference type="NCBI Taxonomy" id="1852020"/>
    <lineage>
        <taxon>Bacteria</taxon>
        <taxon>Pseudomonadati</taxon>
        <taxon>Bacteroidota</taxon>
        <taxon>Flavobacteriia</taxon>
        <taxon>Flavobacteriales</taxon>
        <taxon>Flavobacteriaceae</taxon>
        <taxon>Flavobacterium</taxon>
    </lineage>
</organism>
<proteinExistence type="predicted"/>
<comment type="caution">
    <text evidence="2">The sequence shown here is derived from an EMBL/GenBank/DDBJ whole genome shotgun (WGS) entry which is preliminary data.</text>
</comment>
<name>A0A972G2P6_9FLAO</name>
<dbReference type="AlphaFoldDB" id="A0A972G2P6"/>
<dbReference type="RefSeq" id="WP_169528470.1">
    <property type="nucleotide sequence ID" value="NZ_JAAMPU010000108.1"/>
</dbReference>
<dbReference type="Proteomes" id="UP000712080">
    <property type="component" value="Unassembled WGS sequence"/>
</dbReference>
<evidence type="ECO:0000313" key="3">
    <source>
        <dbReference type="Proteomes" id="UP000712080"/>
    </source>
</evidence>
<feature type="signal peptide" evidence="1">
    <location>
        <begin position="1"/>
        <end position="18"/>
    </location>
</feature>
<evidence type="ECO:0000313" key="2">
    <source>
        <dbReference type="EMBL" id="NMH29376.1"/>
    </source>
</evidence>
<gene>
    <name evidence="2" type="ORF">G6047_15160</name>
</gene>
<evidence type="ECO:0008006" key="4">
    <source>
        <dbReference type="Google" id="ProtNLM"/>
    </source>
</evidence>
<dbReference type="EMBL" id="JAAMPU010000108">
    <property type="protein sequence ID" value="NMH29376.1"/>
    <property type="molecule type" value="Genomic_DNA"/>
</dbReference>
<accession>A0A972G2P6</accession>
<keyword evidence="3" id="KW-1185">Reference proteome</keyword>
<evidence type="ECO:0000256" key="1">
    <source>
        <dbReference type="SAM" id="SignalP"/>
    </source>
</evidence>
<protein>
    <recommendedName>
        <fullName evidence="4">DUF3828 domain-containing protein</fullName>
    </recommendedName>
</protein>
<feature type="chain" id="PRO_5036961707" description="DUF3828 domain-containing protein" evidence="1">
    <location>
        <begin position="19"/>
        <end position="188"/>
    </location>
</feature>
<keyword evidence="1" id="KW-0732">Signal</keyword>
<sequence length="188" mass="21911">MKWGFISFLLLFPVVFFAQQTDKASILSAILYQNYKNEKPVYKGRGSQYLFLYCDKTNNNEEIFETVNAMKLPAETVKQLRQSVAKDVTAETWSTELETILALDKTNLKIKINDCLSLEQYQERRARLNLNNQRLMIIYKPLFYDNGNHALVKIVFYRSIEHNSGSVLLMEKTPTGWLIKDNLNPWST</sequence>
<reference evidence="2" key="1">
    <citation type="submission" date="2020-02" db="EMBL/GenBank/DDBJ databases">
        <title>Flavobacterium sp. genome.</title>
        <authorList>
            <person name="Jung H.S."/>
            <person name="Baek J.H."/>
            <person name="Jeon C.O."/>
        </authorList>
    </citation>
    <scope>NUCLEOTIDE SEQUENCE</scope>
    <source>
        <strain evidence="2">SE-s28</strain>
    </source>
</reference>